<organism evidence="1 2">
    <name type="scientific">Pluteus cervinus</name>
    <dbReference type="NCBI Taxonomy" id="181527"/>
    <lineage>
        <taxon>Eukaryota</taxon>
        <taxon>Fungi</taxon>
        <taxon>Dikarya</taxon>
        <taxon>Basidiomycota</taxon>
        <taxon>Agaricomycotina</taxon>
        <taxon>Agaricomycetes</taxon>
        <taxon>Agaricomycetidae</taxon>
        <taxon>Agaricales</taxon>
        <taxon>Pluteineae</taxon>
        <taxon>Pluteaceae</taxon>
        <taxon>Pluteus</taxon>
    </lineage>
</organism>
<dbReference type="Proteomes" id="UP000308600">
    <property type="component" value="Unassembled WGS sequence"/>
</dbReference>
<sequence length="478" mass="54377">METESDWLWASGRPSEIFICIFQLAISSSRSQTRTAIHLAGVSKGWRDVILSAAELWESIDCTHPLLMKLSIKRAGTRTLSFSFSTNSRRYMSRMSTILLQIHRVKSLDLRYGEKGKLHDKGHIEEWTVPAITLETLSLSSFSLPPNFLAGRTPVLQELALNACNFDWDNLPRFPQLRHLSIQHPTEGTDTATFSAILESSPHLKSITLSDVFNESSDRIGVVSLMELESFSSTNDYSYHVIALIEQIAFPQTARIFIDLQEEEDPSDFGEIFELLKASPLDPAWEAQNITIVADTGIPFYLFQCSSNLESRSVDVTIRDCMPDINQNFAYINLLRLKSLDLNGRGVFPPSFWNMFSNLSELRTLKVRNVFAPDSFLKFVRDQENTKADSGRLLLSFSYIQDLLFEQYDLEPEKFNASLLQLSEYLRFRYGLGFGVTNLTVVGSNRMLGETENVLLESVQDLQHMTRGDRYSPEKPFD</sequence>
<proteinExistence type="predicted"/>
<dbReference type="EMBL" id="ML208469">
    <property type="protein sequence ID" value="TFK64570.1"/>
    <property type="molecule type" value="Genomic_DNA"/>
</dbReference>
<keyword evidence="2" id="KW-1185">Reference proteome</keyword>
<gene>
    <name evidence="1" type="ORF">BDN72DRAFT_260625</name>
</gene>
<accession>A0ACD3AFQ8</accession>
<name>A0ACD3AFQ8_9AGAR</name>
<reference evidence="1 2" key="1">
    <citation type="journal article" date="2019" name="Nat. Ecol. Evol.">
        <title>Megaphylogeny resolves global patterns of mushroom evolution.</title>
        <authorList>
            <person name="Varga T."/>
            <person name="Krizsan K."/>
            <person name="Foldi C."/>
            <person name="Dima B."/>
            <person name="Sanchez-Garcia M."/>
            <person name="Sanchez-Ramirez S."/>
            <person name="Szollosi G.J."/>
            <person name="Szarkandi J.G."/>
            <person name="Papp V."/>
            <person name="Albert L."/>
            <person name="Andreopoulos W."/>
            <person name="Angelini C."/>
            <person name="Antonin V."/>
            <person name="Barry K.W."/>
            <person name="Bougher N.L."/>
            <person name="Buchanan P."/>
            <person name="Buyck B."/>
            <person name="Bense V."/>
            <person name="Catcheside P."/>
            <person name="Chovatia M."/>
            <person name="Cooper J."/>
            <person name="Damon W."/>
            <person name="Desjardin D."/>
            <person name="Finy P."/>
            <person name="Geml J."/>
            <person name="Haridas S."/>
            <person name="Hughes K."/>
            <person name="Justo A."/>
            <person name="Karasinski D."/>
            <person name="Kautmanova I."/>
            <person name="Kiss B."/>
            <person name="Kocsube S."/>
            <person name="Kotiranta H."/>
            <person name="LaButti K.M."/>
            <person name="Lechner B.E."/>
            <person name="Liimatainen K."/>
            <person name="Lipzen A."/>
            <person name="Lukacs Z."/>
            <person name="Mihaltcheva S."/>
            <person name="Morgado L.N."/>
            <person name="Niskanen T."/>
            <person name="Noordeloos M.E."/>
            <person name="Ohm R.A."/>
            <person name="Ortiz-Santana B."/>
            <person name="Ovrebo C."/>
            <person name="Racz N."/>
            <person name="Riley R."/>
            <person name="Savchenko A."/>
            <person name="Shiryaev A."/>
            <person name="Soop K."/>
            <person name="Spirin V."/>
            <person name="Szebenyi C."/>
            <person name="Tomsovsky M."/>
            <person name="Tulloss R.E."/>
            <person name="Uehling J."/>
            <person name="Grigoriev I.V."/>
            <person name="Vagvolgyi C."/>
            <person name="Papp T."/>
            <person name="Martin F.M."/>
            <person name="Miettinen O."/>
            <person name="Hibbett D.S."/>
            <person name="Nagy L.G."/>
        </authorList>
    </citation>
    <scope>NUCLEOTIDE SEQUENCE [LARGE SCALE GENOMIC DNA]</scope>
    <source>
        <strain evidence="1 2">NL-1719</strain>
    </source>
</reference>
<protein>
    <submittedName>
        <fullName evidence="1">Uncharacterized protein</fullName>
    </submittedName>
</protein>
<evidence type="ECO:0000313" key="2">
    <source>
        <dbReference type="Proteomes" id="UP000308600"/>
    </source>
</evidence>
<evidence type="ECO:0000313" key="1">
    <source>
        <dbReference type="EMBL" id="TFK64570.1"/>
    </source>
</evidence>